<proteinExistence type="predicted"/>
<keyword evidence="2" id="KW-1185">Reference proteome</keyword>
<dbReference type="Proteomes" id="UP001221898">
    <property type="component" value="Unassembled WGS sequence"/>
</dbReference>
<protein>
    <submittedName>
        <fullName evidence="1">Uncharacterized protein</fullName>
    </submittedName>
</protein>
<reference evidence="1" key="1">
    <citation type="journal article" date="2023" name="Science">
        <title>Genome structures resolve the early diversification of teleost fishes.</title>
        <authorList>
            <person name="Parey E."/>
            <person name="Louis A."/>
            <person name="Montfort J."/>
            <person name="Bouchez O."/>
            <person name="Roques C."/>
            <person name="Iampietro C."/>
            <person name="Lluch J."/>
            <person name="Castinel A."/>
            <person name="Donnadieu C."/>
            <person name="Desvignes T."/>
            <person name="Floi Bucao C."/>
            <person name="Jouanno E."/>
            <person name="Wen M."/>
            <person name="Mejri S."/>
            <person name="Dirks R."/>
            <person name="Jansen H."/>
            <person name="Henkel C."/>
            <person name="Chen W.J."/>
            <person name="Zahm M."/>
            <person name="Cabau C."/>
            <person name="Klopp C."/>
            <person name="Thompson A.W."/>
            <person name="Robinson-Rechavi M."/>
            <person name="Braasch I."/>
            <person name="Lecointre G."/>
            <person name="Bobe J."/>
            <person name="Postlethwait J.H."/>
            <person name="Berthelot C."/>
            <person name="Roest Crollius H."/>
            <person name="Guiguen Y."/>
        </authorList>
    </citation>
    <scope>NUCLEOTIDE SEQUENCE</scope>
    <source>
        <strain evidence="1">NC1722</strain>
    </source>
</reference>
<comment type="caution">
    <text evidence="1">The sequence shown here is derived from an EMBL/GenBank/DDBJ whole genome shotgun (WGS) entry which is preliminary data.</text>
</comment>
<dbReference type="AlphaFoldDB" id="A0AAD7SQL5"/>
<organism evidence="1 2">
    <name type="scientific">Aldrovandia affinis</name>
    <dbReference type="NCBI Taxonomy" id="143900"/>
    <lineage>
        <taxon>Eukaryota</taxon>
        <taxon>Metazoa</taxon>
        <taxon>Chordata</taxon>
        <taxon>Craniata</taxon>
        <taxon>Vertebrata</taxon>
        <taxon>Euteleostomi</taxon>
        <taxon>Actinopterygii</taxon>
        <taxon>Neopterygii</taxon>
        <taxon>Teleostei</taxon>
        <taxon>Notacanthiformes</taxon>
        <taxon>Halosauridae</taxon>
        <taxon>Aldrovandia</taxon>
    </lineage>
</organism>
<accession>A0AAD7SQL5</accession>
<evidence type="ECO:0000313" key="2">
    <source>
        <dbReference type="Proteomes" id="UP001221898"/>
    </source>
</evidence>
<dbReference type="EMBL" id="JAINUG010000040">
    <property type="protein sequence ID" value="KAJ8407094.1"/>
    <property type="molecule type" value="Genomic_DNA"/>
</dbReference>
<evidence type="ECO:0000313" key="1">
    <source>
        <dbReference type="EMBL" id="KAJ8407094.1"/>
    </source>
</evidence>
<name>A0AAD7SQL5_9TELE</name>
<gene>
    <name evidence="1" type="ORF">AAFF_G00287700</name>
</gene>
<sequence>MSASGSKETGLSDFSSFQLHRCSLVISRGPTTLPDLREGHSGVALDLDCDEKPGFYWPRASHGHPVTDTMVTASCLQMRQKPMDEKAGGATDIWSLVPPTCKTTAL</sequence>